<evidence type="ECO:0000259" key="3">
    <source>
        <dbReference type="PROSITE" id="PS50006"/>
    </source>
</evidence>
<evidence type="ECO:0000256" key="2">
    <source>
        <dbReference type="SAM" id="Phobius"/>
    </source>
</evidence>
<dbReference type="SMART" id="SM00240">
    <property type="entry name" value="FHA"/>
    <property type="match status" value="1"/>
</dbReference>
<dbReference type="STRING" id="391625.PPSIR1_34952"/>
<evidence type="ECO:0000313" key="4">
    <source>
        <dbReference type="EMBL" id="EDM79435.1"/>
    </source>
</evidence>
<dbReference type="InterPro" id="IPR032030">
    <property type="entry name" value="YscD_cytoplasmic_dom"/>
</dbReference>
<dbReference type="SUPFAM" id="SSF49879">
    <property type="entry name" value="SMAD/FHA domain"/>
    <property type="match status" value="1"/>
</dbReference>
<dbReference type="Proteomes" id="UP000005801">
    <property type="component" value="Unassembled WGS sequence"/>
</dbReference>
<evidence type="ECO:0000313" key="5">
    <source>
        <dbReference type="Proteomes" id="UP000005801"/>
    </source>
</evidence>
<keyword evidence="2" id="KW-0472">Membrane</keyword>
<dbReference type="Pfam" id="PF16697">
    <property type="entry name" value="Yop-YscD_cpl"/>
    <property type="match status" value="1"/>
</dbReference>
<feature type="region of interest" description="Disordered" evidence="1">
    <location>
        <begin position="124"/>
        <end position="146"/>
    </location>
</feature>
<sequence>MGRRREAKLPPMAKPLARLLEGEDPSRAHALGVGRYVLGRDPDADLRIEHPDVSRRHARLEVFEDGAELVDLDSKNGLRVDGRACTRARLRDGSRVELGELSLTLHHPGERVAALLEREGEVTLRRPRAQPAEAADPSTAAGPAPRQPSLALPLTFAAAFALLVVASLLLP</sequence>
<dbReference type="EMBL" id="ABCS01000019">
    <property type="protein sequence ID" value="EDM79435.1"/>
    <property type="molecule type" value="Genomic_DNA"/>
</dbReference>
<dbReference type="CDD" id="cd00060">
    <property type="entry name" value="FHA"/>
    <property type="match status" value="1"/>
</dbReference>
<protein>
    <submittedName>
        <fullName evidence="4">FHA domain containing protein</fullName>
    </submittedName>
</protein>
<feature type="transmembrane region" description="Helical" evidence="2">
    <location>
        <begin position="150"/>
        <end position="170"/>
    </location>
</feature>
<dbReference type="InterPro" id="IPR050923">
    <property type="entry name" value="Cell_Proc_Reg/RNA_Proc"/>
</dbReference>
<feature type="domain" description="FHA" evidence="3">
    <location>
        <begin position="36"/>
        <end position="85"/>
    </location>
</feature>
<dbReference type="AlphaFoldDB" id="A6G3P8"/>
<keyword evidence="2" id="KW-0812">Transmembrane</keyword>
<dbReference type="Gene3D" id="2.60.200.20">
    <property type="match status" value="1"/>
</dbReference>
<dbReference type="PANTHER" id="PTHR23308">
    <property type="entry name" value="NUCLEAR INHIBITOR OF PROTEIN PHOSPHATASE-1"/>
    <property type="match status" value="1"/>
</dbReference>
<proteinExistence type="predicted"/>
<evidence type="ECO:0000256" key="1">
    <source>
        <dbReference type="SAM" id="MobiDB-lite"/>
    </source>
</evidence>
<reference evidence="4 5" key="1">
    <citation type="submission" date="2007-06" db="EMBL/GenBank/DDBJ databases">
        <authorList>
            <person name="Shimkets L."/>
            <person name="Ferriera S."/>
            <person name="Johnson J."/>
            <person name="Kravitz S."/>
            <person name="Beeson K."/>
            <person name="Sutton G."/>
            <person name="Rogers Y.-H."/>
            <person name="Friedman R."/>
            <person name="Frazier M."/>
            <person name="Venter J.C."/>
        </authorList>
    </citation>
    <scope>NUCLEOTIDE SEQUENCE [LARGE SCALE GENOMIC DNA]</scope>
    <source>
        <strain evidence="4 5">SIR-1</strain>
    </source>
</reference>
<dbReference type="PROSITE" id="PS50006">
    <property type="entry name" value="FHA_DOMAIN"/>
    <property type="match status" value="1"/>
</dbReference>
<keyword evidence="5" id="KW-1185">Reference proteome</keyword>
<accession>A6G3P8</accession>
<name>A6G3P8_9BACT</name>
<comment type="caution">
    <text evidence="4">The sequence shown here is derived from an EMBL/GenBank/DDBJ whole genome shotgun (WGS) entry which is preliminary data.</text>
</comment>
<organism evidence="4 5">
    <name type="scientific">Plesiocystis pacifica SIR-1</name>
    <dbReference type="NCBI Taxonomy" id="391625"/>
    <lineage>
        <taxon>Bacteria</taxon>
        <taxon>Pseudomonadati</taxon>
        <taxon>Myxococcota</taxon>
        <taxon>Polyangia</taxon>
        <taxon>Nannocystales</taxon>
        <taxon>Nannocystaceae</taxon>
        <taxon>Plesiocystis</taxon>
    </lineage>
</organism>
<dbReference type="eggNOG" id="COG1716">
    <property type="taxonomic scope" value="Bacteria"/>
</dbReference>
<gene>
    <name evidence="4" type="ORF">PPSIR1_34952</name>
</gene>
<keyword evidence="2" id="KW-1133">Transmembrane helix</keyword>
<dbReference type="InterPro" id="IPR000253">
    <property type="entry name" value="FHA_dom"/>
</dbReference>
<dbReference type="InterPro" id="IPR008984">
    <property type="entry name" value="SMAD_FHA_dom_sf"/>
</dbReference>